<dbReference type="KEGG" id="sace:GIY23_01990"/>
<accession>A0A5Q3QA52</accession>
<feature type="transmembrane region" description="Helical" evidence="2">
    <location>
        <begin position="165"/>
        <end position="186"/>
    </location>
</feature>
<dbReference type="EMBL" id="CP045929">
    <property type="protein sequence ID" value="QGK68489.1"/>
    <property type="molecule type" value="Genomic_DNA"/>
</dbReference>
<feature type="transmembrane region" description="Helical" evidence="2">
    <location>
        <begin position="130"/>
        <end position="153"/>
    </location>
</feature>
<proteinExistence type="predicted"/>
<evidence type="ECO:0000313" key="3">
    <source>
        <dbReference type="EMBL" id="QGK68489.1"/>
    </source>
</evidence>
<keyword evidence="4" id="KW-1185">Reference proteome</keyword>
<feature type="compositionally biased region" description="Low complexity" evidence="1">
    <location>
        <begin position="55"/>
        <end position="64"/>
    </location>
</feature>
<dbReference type="Proteomes" id="UP000371041">
    <property type="component" value="Chromosome"/>
</dbReference>
<keyword evidence="2" id="KW-1133">Transmembrane helix</keyword>
<evidence type="ECO:0000256" key="2">
    <source>
        <dbReference type="SAM" id="Phobius"/>
    </source>
</evidence>
<keyword evidence="2" id="KW-0472">Membrane</keyword>
<evidence type="ECO:0000313" key="4">
    <source>
        <dbReference type="Proteomes" id="UP000371041"/>
    </source>
</evidence>
<protein>
    <submittedName>
        <fullName evidence="3">Uncharacterized protein</fullName>
    </submittedName>
</protein>
<feature type="region of interest" description="Disordered" evidence="1">
    <location>
        <begin position="1"/>
        <end position="64"/>
    </location>
</feature>
<evidence type="ECO:0000256" key="1">
    <source>
        <dbReference type="SAM" id="MobiDB-lite"/>
    </source>
</evidence>
<dbReference type="RefSeq" id="WP_154075098.1">
    <property type="nucleotide sequence ID" value="NZ_CP045929.1"/>
</dbReference>
<gene>
    <name evidence="3" type="ORF">GIY23_01990</name>
</gene>
<organism evidence="3 4">
    <name type="scientific">Allosaccharopolyspora coralli</name>
    <dbReference type="NCBI Taxonomy" id="2665642"/>
    <lineage>
        <taxon>Bacteria</taxon>
        <taxon>Bacillati</taxon>
        <taxon>Actinomycetota</taxon>
        <taxon>Actinomycetes</taxon>
        <taxon>Pseudonocardiales</taxon>
        <taxon>Pseudonocardiaceae</taxon>
        <taxon>Allosaccharopolyspora</taxon>
    </lineage>
</organism>
<name>A0A5Q3QA52_9PSEU</name>
<reference evidence="4" key="1">
    <citation type="submission" date="2019-11" db="EMBL/GenBank/DDBJ databases">
        <title>The complete genome sequence of Saccharopolyspora sp. E2A.</title>
        <authorList>
            <person name="Zhang G."/>
        </authorList>
    </citation>
    <scope>NUCLEOTIDE SEQUENCE [LARGE SCALE GENOMIC DNA]</scope>
    <source>
        <strain evidence="4">E2A</strain>
    </source>
</reference>
<sequence length="206" mass="19900">MALNSSDKGTEPEGEQADTSVLESQDAAPADTSAQARGDGSAGADDPHNVPAQPGGSTATATTATGASATSMGAGAAAVVSAGLGLSSLSGTSLGEMMRTRQEIVGTIEQQTGGGGGDQIQTLYGAPWNAVAMVNGVFALLAILVGGVVLAALAKRTGGARWVNAVALGGVALGVLGLLVAGGMYLDLFAGPPVLPQMPSMPGAPG</sequence>
<keyword evidence="2" id="KW-0812">Transmembrane</keyword>
<dbReference type="AlphaFoldDB" id="A0A5Q3QA52"/>